<evidence type="ECO:0000313" key="3">
    <source>
        <dbReference type="Proteomes" id="UP001285354"/>
    </source>
</evidence>
<dbReference type="PANTHER" id="PTHR34883:SF4">
    <property type="entry name" value="CUPREDOXIN"/>
    <property type="match status" value="1"/>
</dbReference>
<feature type="chain" id="PRO_5042102841" description="Cupredoxin" evidence="1">
    <location>
        <begin position="18"/>
        <end position="309"/>
    </location>
</feature>
<comment type="caution">
    <text evidence="2">The sequence shown here is derived from an EMBL/GenBank/DDBJ whole genome shotgun (WGS) entry which is preliminary data.</text>
</comment>
<dbReference type="InterPro" id="IPR052953">
    <property type="entry name" value="Ser-rich/MCO-related"/>
</dbReference>
<proteinExistence type="predicted"/>
<evidence type="ECO:0000313" key="2">
    <source>
        <dbReference type="EMBL" id="KAK2625072.1"/>
    </source>
</evidence>
<dbReference type="Gene3D" id="2.60.40.420">
    <property type="entry name" value="Cupredoxins - blue copper proteins"/>
    <property type="match status" value="1"/>
</dbReference>
<dbReference type="CDD" id="cd00920">
    <property type="entry name" value="Cupredoxin"/>
    <property type="match status" value="1"/>
</dbReference>
<feature type="signal peptide" evidence="1">
    <location>
        <begin position="1"/>
        <end position="17"/>
    </location>
</feature>
<name>A0AAD9SXY4_9HELO</name>
<protein>
    <recommendedName>
        <fullName evidence="4">Cupredoxin</fullName>
    </recommendedName>
</protein>
<sequence length="309" mass="31414">MKFPAITALCAAPLALGGSFDGDLNARGTVESDLTLRKEHLGGCFKSSVGGKGNINVNIEQSTSITEVIIIWINQGGNAQTQTFATTTPVAAMSTAIATHTVIVGGTGGLVYTPDQVNAAVGDMVLFEFHSNNHTATQSAFTTPCDALAGGIDSGFMANVNNTVSPAPQMVMQVTVATPIWFYCRQKGHCGKGMTFSINPTVNKTQAMFRQMAIDQRGASATSVIVDGSSASTAPAASTATPAASAGASMVGGTGSVNTAGACACSCLCGVSAFPNAAVQGIGAFGGMCRADIRTRGIDSQGSMRPRPE</sequence>
<reference evidence="2" key="1">
    <citation type="submission" date="2023-06" db="EMBL/GenBank/DDBJ databases">
        <title>Draft genome of Marssonina rosae.</title>
        <authorList>
            <person name="Cheng Q."/>
        </authorList>
    </citation>
    <scope>NUCLEOTIDE SEQUENCE</scope>
    <source>
        <strain evidence="2">R4</strain>
    </source>
</reference>
<evidence type="ECO:0000256" key="1">
    <source>
        <dbReference type="SAM" id="SignalP"/>
    </source>
</evidence>
<organism evidence="2 3">
    <name type="scientific">Diplocarpon rosae</name>
    <dbReference type="NCBI Taxonomy" id="946125"/>
    <lineage>
        <taxon>Eukaryota</taxon>
        <taxon>Fungi</taxon>
        <taxon>Dikarya</taxon>
        <taxon>Ascomycota</taxon>
        <taxon>Pezizomycotina</taxon>
        <taxon>Leotiomycetes</taxon>
        <taxon>Helotiales</taxon>
        <taxon>Drepanopezizaceae</taxon>
        <taxon>Diplocarpon</taxon>
    </lineage>
</organism>
<dbReference type="PANTHER" id="PTHR34883">
    <property type="entry name" value="SERINE-RICH PROTEIN, PUTATIVE-RELATED-RELATED"/>
    <property type="match status" value="1"/>
</dbReference>
<dbReference type="Proteomes" id="UP001285354">
    <property type="component" value="Unassembled WGS sequence"/>
</dbReference>
<accession>A0AAD9SXY4</accession>
<keyword evidence="1" id="KW-0732">Signal</keyword>
<dbReference type="AlphaFoldDB" id="A0AAD9SXY4"/>
<evidence type="ECO:0008006" key="4">
    <source>
        <dbReference type="Google" id="ProtNLM"/>
    </source>
</evidence>
<dbReference type="InterPro" id="IPR008972">
    <property type="entry name" value="Cupredoxin"/>
</dbReference>
<dbReference type="EMBL" id="JAUBYV010000008">
    <property type="protein sequence ID" value="KAK2625072.1"/>
    <property type="molecule type" value="Genomic_DNA"/>
</dbReference>
<gene>
    <name evidence="2" type="ORF">QTJ16_005441</name>
</gene>
<dbReference type="SUPFAM" id="SSF49503">
    <property type="entry name" value="Cupredoxins"/>
    <property type="match status" value="1"/>
</dbReference>
<keyword evidence="3" id="KW-1185">Reference proteome</keyword>